<evidence type="ECO:0000313" key="5">
    <source>
        <dbReference type="Proteomes" id="UP000823906"/>
    </source>
</evidence>
<evidence type="ECO:0000259" key="3">
    <source>
        <dbReference type="SMART" id="SM00419"/>
    </source>
</evidence>
<comment type="caution">
    <text evidence="4">The sequence shown here is derived from an EMBL/GenBank/DDBJ whole genome shotgun (WGS) entry which is preliminary data.</text>
</comment>
<evidence type="ECO:0000313" key="4">
    <source>
        <dbReference type="EMBL" id="HJC45926.1"/>
    </source>
</evidence>
<gene>
    <name evidence="4" type="ORF">H9703_07340</name>
</gene>
<dbReference type="InterPro" id="IPR036390">
    <property type="entry name" value="WH_DNA-bd_sf"/>
</dbReference>
<evidence type="ECO:0000256" key="1">
    <source>
        <dbReference type="ARBA" id="ARBA00004496"/>
    </source>
</evidence>
<dbReference type="GO" id="GO:0006355">
    <property type="term" value="P:regulation of DNA-templated transcription"/>
    <property type="evidence" value="ECO:0007669"/>
    <property type="project" value="InterPro"/>
</dbReference>
<dbReference type="SUPFAM" id="SSF46785">
    <property type="entry name" value="Winged helix' DNA-binding domain"/>
    <property type="match status" value="1"/>
</dbReference>
<dbReference type="InterPro" id="IPR057527">
    <property type="entry name" value="HVO_A0261-like_N"/>
</dbReference>
<comment type="subcellular location">
    <subcellularLocation>
        <location evidence="1">Cytoplasm</location>
    </subcellularLocation>
</comment>
<organism evidence="4 5">
    <name type="scientific">Candidatus Faecalibacterium faecigallinarum</name>
    <dbReference type="NCBI Taxonomy" id="2838577"/>
    <lineage>
        <taxon>Bacteria</taxon>
        <taxon>Bacillati</taxon>
        <taxon>Bacillota</taxon>
        <taxon>Clostridia</taxon>
        <taxon>Eubacteriales</taxon>
        <taxon>Oscillospiraceae</taxon>
        <taxon>Faecalibacterium</taxon>
    </lineage>
</organism>
<accession>A0A9D2P9N8</accession>
<comment type="subunit">
    <text evidence="2">Homodimer.</text>
</comment>
<dbReference type="Gene3D" id="1.10.10.10">
    <property type="entry name" value="Winged helix-like DNA-binding domain superfamily/Winged helix DNA-binding domain"/>
    <property type="match status" value="1"/>
</dbReference>
<dbReference type="PANTHER" id="PTHR33238">
    <property type="entry name" value="IRON (METAL) DEPENDENT REPRESSOR, DTXR FAMILY"/>
    <property type="match status" value="1"/>
</dbReference>
<evidence type="ECO:0000256" key="2">
    <source>
        <dbReference type="ARBA" id="ARBA00011738"/>
    </source>
</evidence>
<reference evidence="4" key="2">
    <citation type="submission" date="2021-04" db="EMBL/GenBank/DDBJ databases">
        <authorList>
            <person name="Gilroy R."/>
        </authorList>
    </citation>
    <scope>NUCLEOTIDE SEQUENCE</scope>
    <source>
        <strain evidence="4">ChiSjej5B23-2810</strain>
    </source>
</reference>
<dbReference type="InterPro" id="IPR012318">
    <property type="entry name" value="HTH_CRP"/>
</dbReference>
<dbReference type="AlphaFoldDB" id="A0A9D2P9N8"/>
<dbReference type="GO" id="GO:0005737">
    <property type="term" value="C:cytoplasm"/>
    <property type="evidence" value="ECO:0007669"/>
    <property type="project" value="UniProtKB-SubCell"/>
</dbReference>
<protein>
    <submittedName>
        <fullName evidence="4">Helix-turn-helix domain-containing protein</fullName>
    </submittedName>
</protein>
<name>A0A9D2P9N8_9FIRM</name>
<sequence length="135" mass="14586">MELSAAHLRYLLAIYETAATQRDICSRTIAERLGVTRPSVARALDQLMDRGMIVKAHYGKVYLTDRGVFVARRVQQQVQRVLEHFPPVEPGVSLTGAECLAAALALTAALPERAFTGAYDRLFGPGGDADQAASG</sequence>
<dbReference type="SMART" id="SM00419">
    <property type="entry name" value="HTH_CRP"/>
    <property type="match status" value="1"/>
</dbReference>
<feature type="domain" description="HTH crp-type" evidence="3">
    <location>
        <begin position="16"/>
        <end position="65"/>
    </location>
</feature>
<dbReference type="Pfam" id="PF25213">
    <property type="entry name" value="HVO_A0261_N"/>
    <property type="match status" value="1"/>
</dbReference>
<dbReference type="InterPro" id="IPR036388">
    <property type="entry name" value="WH-like_DNA-bd_sf"/>
</dbReference>
<dbReference type="GO" id="GO:0003677">
    <property type="term" value="F:DNA binding"/>
    <property type="evidence" value="ECO:0007669"/>
    <property type="project" value="InterPro"/>
</dbReference>
<reference evidence="4" key="1">
    <citation type="journal article" date="2021" name="PeerJ">
        <title>Extensive microbial diversity within the chicken gut microbiome revealed by metagenomics and culture.</title>
        <authorList>
            <person name="Gilroy R."/>
            <person name="Ravi A."/>
            <person name="Getino M."/>
            <person name="Pursley I."/>
            <person name="Horton D.L."/>
            <person name="Alikhan N.F."/>
            <person name="Baker D."/>
            <person name="Gharbi K."/>
            <person name="Hall N."/>
            <person name="Watson M."/>
            <person name="Adriaenssens E.M."/>
            <person name="Foster-Nyarko E."/>
            <person name="Jarju S."/>
            <person name="Secka A."/>
            <person name="Antonio M."/>
            <person name="Oren A."/>
            <person name="Chaudhuri R.R."/>
            <person name="La Ragione R."/>
            <person name="Hildebrand F."/>
            <person name="Pallen M.J."/>
        </authorList>
    </citation>
    <scope>NUCLEOTIDE SEQUENCE</scope>
    <source>
        <strain evidence="4">ChiSjej5B23-2810</strain>
    </source>
</reference>
<proteinExistence type="predicted"/>
<dbReference type="Proteomes" id="UP000823906">
    <property type="component" value="Unassembled WGS sequence"/>
</dbReference>
<dbReference type="PANTHER" id="PTHR33238:SF11">
    <property type="entry name" value="TRANSCRIPTIONAL REGULATOR MNTR"/>
    <property type="match status" value="1"/>
</dbReference>
<dbReference type="InterPro" id="IPR050536">
    <property type="entry name" value="DtxR_MntR_Metal-Reg"/>
</dbReference>
<dbReference type="EMBL" id="DWWN01000048">
    <property type="protein sequence ID" value="HJC45926.1"/>
    <property type="molecule type" value="Genomic_DNA"/>
</dbReference>